<dbReference type="GeneID" id="136810893"/>
<evidence type="ECO:0000256" key="1">
    <source>
        <dbReference type="ARBA" id="ARBA00004123"/>
    </source>
</evidence>
<proteinExistence type="inferred from homology"/>
<dbReference type="GO" id="GO:0006260">
    <property type="term" value="P:DNA replication"/>
    <property type="evidence" value="ECO:0007669"/>
    <property type="project" value="UniProtKB-KW"/>
</dbReference>
<keyword evidence="4" id="KW-0539">Nucleus</keyword>
<keyword evidence="5" id="KW-0131">Cell cycle</keyword>
<dbReference type="PANTHER" id="PTHR28605">
    <property type="entry name" value="CTF8, CHROMOSOME TRANSMISSION FIDELITY FACTOR 8 HOMOLOG (S. CEREVISIAE)"/>
    <property type="match status" value="1"/>
</dbReference>
<dbReference type="AlphaFoldDB" id="A0A7M5V586"/>
<reference evidence="7" key="1">
    <citation type="submission" date="2021-01" db="UniProtKB">
        <authorList>
            <consortium name="EnsemblMetazoa"/>
        </authorList>
    </citation>
    <scope>IDENTIFICATION</scope>
</reference>
<protein>
    <recommendedName>
        <fullName evidence="9">Chromosome transmission fidelity protein 8</fullName>
    </recommendedName>
</protein>
<dbReference type="InterPro" id="IPR018607">
    <property type="entry name" value="Ctf8"/>
</dbReference>
<dbReference type="PANTHER" id="PTHR28605:SF1">
    <property type="entry name" value="CHROMOSOME TRANSMISSION FIDELITY FACTOR 8"/>
    <property type="match status" value="1"/>
</dbReference>
<evidence type="ECO:0008006" key="9">
    <source>
        <dbReference type="Google" id="ProtNLM"/>
    </source>
</evidence>
<dbReference type="RefSeq" id="XP_066923579.1">
    <property type="nucleotide sequence ID" value="XM_067067478.1"/>
</dbReference>
<dbReference type="GO" id="GO:0003677">
    <property type="term" value="F:DNA binding"/>
    <property type="evidence" value="ECO:0007669"/>
    <property type="project" value="UniProtKB-KW"/>
</dbReference>
<evidence type="ECO:0000256" key="3">
    <source>
        <dbReference type="ARBA" id="ARBA00023125"/>
    </source>
</evidence>
<evidence type="ECO:0000256" key="4">
    <source>
        <dbReference type="ARBA" id="ARBA00023242"/>
    </source>
</evidence>
<dbReference type="OrthoDB" id="121932at2759"/>
<keyword evidence="8" id="KW-1185">Reference proteome</keyword>
<dbReference type="Pfam" id="PF09696">
    <property type="entry name" value="Ctf8"/>
    <property type="match status" value="1"/>
</dbReference>
<keyword evidence="2" id="KW-0235">DNA replication</keyword>
<comment type="subcellular location">
    <subcellularLocation>
        <location evidence="1">Nucleus</location>
    </subcellularLocation>
</comment>
<comment type="similarity">
    <text evidence="6">Belongs to the CTF8 family.</text>
</comment>
<dbReference type="GO" id="GO:0031390">
    <property type="term" value="C:Ctf18 RFC-like complex"/>
    <property type="evidence" value="ECO:0007669"/>
    <property type="project" value="InterPro"/>
</dbReference>
<keyword evidence="3" id="KW-0238">DNA-binding</keyword>
<organism evidence="7 8">
    <name type="scientific">Clytia hemisphaerica</name>
    <dbReference type="NCBI Taxonomy" id="252671"/>
    <lineage>
        <taxon>Eukaryota</taxon>
        <taxon>Metazoa</taxon>
        <taxon>Cnidaria</taxon>
        <taxon>Hydrozoa</taxon>
        <taxon>Hydroidolina</taxon>
        <taxon>Leptothecata</taxon>
        <taxon>Obeliida</taxon>
        <taxon>Clytiidae</taxon>
        <taxon>Clytia</taxon>
    </lineage>
</organism>
<dbReference type="Proteomes" id="UP000594262">
    <property type="component" value="Unplaced"/>
</dbReference>
<dbReference type="GO" id="GO:0007064">
    <property type="term" value="P:mitotic sister chromatid cohesion"/>
    <property type="evidence" value="ECO:0007669"/>
    <property type="project" value="InterPro"/>
</dbReference>
<sequence>MVQIFLKLGEDPKEWSIVELQGTLESSEEELCGSHIGNLHFDDKGTPQLICGHHLVTGKIQKLDKPYAVMKKNSISHGMSESMEIDDSDGQSTAYDIVAFVKQKIIFKNRPKPIIIKTQPTKT</sequence>
<dbReference type="EnsemblMetazoa" id="CLYHEMT003853.1">
    <property type="protein sequence ID" value="CLYHEMP003853.1"/>
    <property type="gene ID" value="CLYHEMG003853"/>
</dbReference>
<evidence type="ECO:0000256" key="5">
    <source>
        <dbReference type="ARBA" id="ARBA00023306"/>
    </source>
</evidence>
<evidence type="ECO:0000256" key="6">
    <source>
        <dbReference type="ARBA" id="ARBA00038447"/>
    </source>
</evidence>
<accession>A0A7M5V586</accession>
<evidence type="ECO:0000313" key="7">
    <source>
        <dbReference type="EnsemblMetazoa" id="CLYHEMP003853.1"/>
    </source>
</evidence>
<name>A0A7M5V586_9CNID</name>
<evidence type="ECO:0000313" key="8">
    <source>
        <dbReference type="Proteomes" id="UP000594262"/>
    </source>
</evidence>
<evidence type="ECO:0000256" key="2">
    <source>
        <dbReference type="ARBA" id="ARBA00022705"/>
    </source>
</evidence>